<dbReference type="InterPro" id="IPR036390">
    <property type="entry name" value="WH_DNA-bd_sf"/>
</dbReference>
<dbReference type="InterPro" id="IPR000524">
    <property type="entry name" value="Tscrpt_reg_HTH_GntR"/>
</dbReference>
<proteinExistence type="predicted"/>
<accession>A0ABW4HNK1</accession>
<comment type="caution">
    <text evidence="5">The sequence shown here is derived from an EMBL/GenBank/DDBJ whole genome shotgun (WGS) entry which is preliminary data.</text>
</comment>
<dbReference type="SUPFAM" id="SSF46785">
    <property type="entry name" value="Winged helix' DNA-binding domain"/>
    <property type="match status" value="1"/>
</dbReference>
<dbReference type="PANTHER" id="PTHR43537">
    <property type="entry name" value="TRANSCRIPTIONAL REGULATOR, GNTR FAMILY"/>
    <property type="match status" value="1"/>
</dbReference>
<name>A0ABW4HNK1_9BACI</name>
<dbReference type="CDD" id="cd07377">
    <property type="entry name" value="WHTH_GntR"/>
    <property type="match status" value="1"/>
</dbReference>
<organism evidence="5 6">
    <name type="scientific">Oceanobacillus luteolus</name>
    <dbReference type="NCBI Taxonomy" id="1274358"/>
    <lineage>
        <taxon>Bacteria</taxon>
        <taxon>Bacillati</taxon>
        <taxon>Bacillota</taxon>
        <taxon>Bacilli</taxon>
        <taxon>Bacillales</taxon>
        <taxon>Bacillaceae</taxon>
        <taxon>Oceanobacillus</taxon>
    </lineage>
</organism>
<dbReference type="Pfam" id="PF00392">
    <property type="entry name" value="GntR"/>
    <property type="match status" value="1"/>
</dbReference>
<dbReference type="InterPro" id="IPR008920">
    <property type="entry name" value="TF_FadR/GntR_C"/>
</dbReference>
<keyword evidence="6" id="KW-1185">Reference proteome</keyword>
<keyword evidence="3" id="KW-0804">Transcription</keyword>
<evidence type="ECO:0000259" key="4">
    <source>
        <dbReference type="PROSITE" id="PS50949"/>
    </source>
</evidence>
<dbReference type="PROSITE" id="PS50949">
    <property type="entry name" value="HTH_GNTR"/>
    <property type="match status" value="1"/>
</dbReference>
<feature type="domain" description="HTH gntR-type" evidence="4">
    <location>
        <begin position="13"/>
        <end position="80"/>
    </location>
</feature>
<dbReference type="SUPFAM" id="SSF48008">
    <property type="entry name" value="GntR ligand-binding domain-like"/>
    <property type="match status" value="1"/>
</dbReference>
<dbReference type="Proteomes" id="UP001597221">
    <property type="component" value="Unassembled WGS sequence"/>
</dbReference>
<dbReference type="SMART" id="SM00895">
    <property type="entry name" value="FCD"/>
    <property type="match status" value="1"/>
</dbReference>
<gene>
    <name evidence="5" type="ORF">ACFSBH_05910</name>
</gene>
<dbReference type="PRINTS" id="PR00035">
    <property type="entry name" value="HTHGNTR"/>
</dbReference>
<dbReference type="Gene3D" id="1.10.10.10">
    <property type="entry name" value="Winged helix-like DNA-binding domain superfamily/Winged helix DNA-binding domain"/>
    <property type="match status" value="1"/>
</dbReference>
<dbReference type="Pfam" id="PF07729">
    <property type="entry name" value="FCD"/>
    <property type="match status" value="1"/>
</dbReference>
<evidence type="ECO:0000313" key="5">
    <source>
        <dbReference type="EMBL" id="MFD1607183.1"/>
    </source>
</evidence>
<reference evidence="6" key="1">
    <citation type="journal article" date="2019" name="Int. J. Syst. Evol. Microbiol.">
        <title>The Global Catalogue of Microorganisms (GCM) 10K type strain sequencing project: providing services to taxonomists for standard genome sequencing and annotation.</title>
        <authorList>
            <consortium name="The Broad Institute Genomics Platform"/>
            <consortium name="The Broad Institute Genome Sequencing Center for Infectious Disease"/>
            <person name="Wu L."/>
            <person name="Ma J."/>
        </authorList>
    </citation>
    <scope>NUCLEOTIDE SEQUENCE [LARGE SCALE GENOMIC DNA]</scope>
    <source>
        <strain evidence="6">CGMCC 1.12376</strain>
    </source>
</reference>
<dbReference type="SMART" id="SM00345">
    <property type="entry name" value="HTH_GNTR"/>
    <property type="match status" value="1"/>
</dbReference>
<dbReference type="InterPro" id="IPR011711">
    <property type="entry name" value="GntR_C"/>
</dbReference>
<dbReference type="RefSeq" id="WP_379596523.1">
    <property type="nucleotide sequence ID" value="NZ_JBHUDE010000028.1"/>
</dbReference>
<dbReference type="EMBL" id="JBHUDE010000028">
    <property type="protein sequence ID" value="MFD1607183.1"/>
    <property type="molecule type" value="Genomic_DNA"/>
</dbReference>
<evidence type="ECO:0000256" key="2">
    <source>
        <dbReference type="ARBA" id="ARBA00023125"/>
    </source>
</evidence>
<evidence type="ECO:0000256" key="1">
    <source>
        <dbReference type="ARBA" id="ARBA00023015"/>
    </source>
</evidence>
<dbReference type="InterPro" id="IPR036388">
    <property type="entry name" value="WH-like_DNA-bd_sf"/>
</dbReference>
<evidence type="ECO:0000256" key="3">
    <source>
        <dbReference type="ARBA" id="ARBA00023163"/>
    </source>
</evidence>
<dbReference type="PANTHER" id="PTHR43537:SF24">
    <property type="entry name" value="GLUCONATE OPERON TRANSCRIPTIONAL REPRESSOR"/>
    <property type="match status" value="1"/>
</dbReference>
<evidence type="ECO:0000313" key="6">
    <source>
        <dbReference type="Proteomes" id="UP001597221"/>
    </source>
</evidence>
<keyword evidence="2" id="KW-0238">DNA-binding</keyword>
<dbReference type="Gene3D" id="1.20.120.530">
    <property type="entry name" value="GntR ligand-binding domain-like"/>
    <property type="match status" value="1"/>
</dbReference>
<keyword evidence="1" id="KW-0805">Transcription regulation</keyword>
<sequence>MPIPENHSTTTRLTAKDHAYNQIQQWIIDGTLLPGEKLNDSELAESLGVSRTPVREALQLLQMEGFVRMYPGKATQVTEIERESINDLLPPLAVLQALATKIATEQIDSSVIEELEKVNQKFEQAINSKSYYSALKIDESFHQLIVDAAENAYIKQILRMLQAHVRRHFFHNAIDLTEESISEHHAIIQFLKEGKAESAAEVMEKNWIRTLDALVS</sequence>
<protein>
    <submittedName>
        <fullName evidence="5">GntR family transcriptional regulator</fullName>
    </submittedName>
</protein>